<accession>R0F9G0</accession>
<evidence type="ECO:0000256" key="1">
    <source>
        <dbReference type="ARBA" id="ARBA00006722"/>
    </source>
</evidence>
<dbReference type="GO" id="GO:0050832">
    <property type="term" value="P:defense response to fungus"/>
    <property type="evidence" value="ECO:0007669"/>
    <property type="project" value="UniProtKB-KW"/>
</dbReference>
<dbReference type="Proteomes" id="UP000029121">
    <property type="component" value="Unassembled WGS sequence"/>
</dbReference>
<evidence type="ECO:0000256" key="5">
    <source>
        <dbReference type="ARBA" id="ARBA00023157"/>
    </source>
</evidence>
<evidence type="ECO:0000256" key="2">
    <source>
        <dbReference type="ARBA" id="ARBA00022529"/>
    </source>
</evidence>
<keyword evidence="3" id="KW-0295">Fungicide</keyword>
<dbReference type="EMBL" id="KB870811">
    <property type="protein sequence ID" value="EOA18597.1"/>
    <property type="molecule type" value="Genomic_DNA"/>
</dbReference>
<dbReference type="InterPro" id="IPR010851">
    <property type="entry name" value="DEFL"/>
</dbReference>
<organism evidence="7 8">
    <name type="scientific">Capsella rubella</name>
    <dbReference type="NCBI Taxonomy" id="81985"/>
    <lineage>
        <taxon>Eukaryota</taxon>
        <taxon>Viridiplantae</taxon>
        <taxon>Streptophyta</taxon>
        <taxon>Embryophyta</taxon>
        <taxon>Tracheophyta</taxon>
        <taxon>Spermatophyta</taxon>
        <taxon>Magnoliopsida</taxon>
        <taxon>eudicotyledons</taxon>
        <taxon>Gunneridae</taxon>
        <taxon>Pentapetalae</taxon>
        <taxon>rosids</taxon>
        <taxon>malvids</taxon>
        <taxon>Brassicales</taxon>
        <taxon>Brassicaceae</taxon>
        <taxon>Camelineae</taxon>
        <taxon>Capsella</taxon>
    </lineage>
</organism>
<dbReference type="GO" id="GO:0031640">
    <property type="term" value="P:killing of cells of another organism"/>
    <property type="evidence" value="ECO:0007669"/>
    <property type="project" value="UniProtKB-KW"/>
</dbReference>
<reference evidence="8" key="1">
    <citation type="journal article" date="2013" name="Nat. Genet.">
        <title>The Capsella rubella genome and the genomic consequences of rapid mating system evolution.</title>
        <authorList>
            <person name="Slotte T."/>
            <person name="Hazzouri K.M."/>
            <person name="Agren J.A."/>
            <person name="Koenig D."/>
            <person name="Maumus F."/>
            <person name="Guo Y.L."/>
            <person name="Steige K."/>
            <person name="Platts A.E."/>
            <person name="Escobar J.S."/>
            <person name="Newman L.K."/>
            <person name="Wang W."/>
            <person name="Mandakova T."/>
            <person name="Vello E."/>
            <person name="Smith L.M."/>
            <person name="Henz S.R."/>
            <person name="Steffen J."/>
            <person name="Takuno S."/>
            <person name="Brandvain Y."/>
            <person name="Coop G."/>
            <person name="Andolfatto P."/>
            <person name="Hu T.T."/>
            <person name="Blanchette M."/>
            <person name="Clark R.M."/>
            <person name="Quesneville H."/>
            <person name="Nordborg M."/>
            <person name="Gaut B.S."/>
            <person name="Lysak M.A."/>
            <person name="Jenkins J."/>
            <person name="Grimwood J."/>
            <person name="Chapman J."/>
            <person name="Prochnik S."/>
            <person name="Shu S."/>
            <person name="Rokhsar D."/>
            <person name="Schmutz J."/>
            <person name="Weigel D."/>
            <person name="Wright S.I."/>
        </authorList>
    </citation>
    <scope>NUCLEOTIDE SEQUENCE [LARGE SCALE GENOMIC DNA]</scope>
    <source>
        <strain evidence="8">cv. Monte Gargano</strain>
    </source>
</reference>
<name>R0F9G0_9BRAS</name>
<evidence type="ECO:0000256" key="6">
    <source>
        <dbReference type="SAM" id="SignalP"/>
    </source>
</evidence>
<proteinExistence type="inferred from homology"/>
<keyword evidence="2" id="KW-0929">Antimicrobial</keyword>
<feature type="chain" id="PRO_5004340364" description="Knottin scorpion toxin-like domain-containing protein" evidence="6">
    <location>
        <begin position="28"/>
        <end position="87"/>
    </location>
</feature>
<keyword evidence="6" id="KW-0732">Signal</keyword>
<keyword evidence="5" id="KW-1015">Disulfide bond</keyword>
<comment type="similarity">
    <text evidence="1">Belongs to the DEFL family.</text>
</comment>
<keyword evidence="8" id="KW-1185">Reference proteome</keyword>
<gene>
    <name evidence="7" type="ORF">CARUB_v10007169mg</name>
</gene>
<evidence type="ECO:0000256" key="3">
    <source>
        <dbReference type="ARBA" id="ARBA00022577"/>
    </source>
</evidence>
<protein>
    <recommendedName>
        <fullName evidence="9">Knottin scorpion toxin-like domain-containing protein</fullName>
    </recommendedName>
</protein>
<evidence type="ECO:0000313" key="7">
    <source>
        <dbReference type="EMBL" id="EOA18597.1"/>
    </source>
</evidence>
<dbReference type="AlphaFoldDB" id="R0F9G0"/>
<evidence type="ECO:0000256" key="4">
    <source>
        <dbReference type="ARBA" id="ARBA00022821"/>
    </source>
</evidence>
<evidence type="ECO:0008006" key="9">
    <source>
        <dbReference type="Google" id="ProtNLM"/>
    </source>
</evidence>
<keyword evidence="4" id="KW-0611">Plant defense</keyword>
<evidence type="ECO:0000313" key="8">
    <source>
        <dbReference type="Proteomes" id="UP000029121"/>
    </source>
</evidence>
<dbReference type="Pfam" id="PF25052">
    <property type="entry name" value="AtDEF-like"/>
    <property type="match status" value="1"/>
</dbReference>
<sequence>MDKIKSLVVVSAITIILLLVITEQTSATGQDIFCNGPCTDPVKCEQLCKSQGYDTWLCQSFGKGTTKSCCCVPPKKQVSQETVHLNH</sequence>
<feature type="signal peptide" evidence="6">
    <location>
        <begin position="1"/>
        <end position="27"/>
    </location>
</feature>